<proteinExistence type="predicted"/>
<protein>
    <submittedName>
        <fullName evidence="1">Uncharacterized protein</fullName>
    </submittedName>
</protein>
<dbReference type="STRING" id="1798391.A2968_02565"/>
<gene>
    <name evidence="1" type="ORF">A2968_02565</name>
</gene>
<accession>A0A1F6B913</accession>
<organism evidence="1 2">
    <name type="scientific">Candidatus Gottesmanbacteria bacterium RIFCSPLOWO2_01_FULL_42_22</name>
    <dbReference type="NCBI Taxonomy" id="1798391"/>
    <lineage>
        <taxon>Bacteria</taxon>
        <taxon>Candidatus Gottesmaniibacteriota</taxon>
    </lineage>
</organism>
<comment type="caution">
    <text evidence="1">The sequence shown here is derived from an EMBL/GenBank/DDBJ whole genome shotgun (WGS) entry which is preliminary data.</text>
</comment>
<dbReference type="Proteomes" id="UP000176228">
    <property type="component" value="Unassembled WGS sequence"/>
</dbReference>
<evidence type="ECO:0000313" key="1">
    <source>
        <dbReference type="EMBL" id="OGG33430.1"/>
    </source>
</evidence>
<dbReference type="AlphaFoldDB" id="A0A1F6B913"/>
<reference evidence="1 2" key="1">
    <citation type="journal article" date="2016" name="Nat. Commun.">
        <title>Thousands of microbial genomes shed light on interconnected biogeochemical processes in an aquifer system.</title>
        <authorList>
            <person name="Anantharaman K."/>
            <person name="Brown C.T."/>
            <person name="Hug L.A."/>
            <person name="Sharon I."/>
            <person name="Castelle C.J."/>
            <person name="Probst A.J."/>
            <person name="Thomas B.C."/>
            <person name="Singh A."/>
            <person name="Wilkins M.J."/>
            <person name="Karaoz U."/>
            <person name="Brodie E.L."/>
            <person name="Williams K.H."/>
            <person name="Hubbard S.S."/>
            <person name="Banfield J.F."/>
        </authorList>
    </citation>
    <scope>NUCLEOTIDE SEQUENCE [LARGE SCALE GENOMIC DNA]</scope>
</reference>
<sequence length="66" mass="7584">MSTKFFYLGSVISVMAVAAVIVLRQPAPVSAEALDCQVAQYRRIEFRLWQHDKVMTDRNCFCDLED</sequence>
<evidence type="ECO:0000313" key="2">
    <source>
        <dbReference type="Proteomes" id="UP000176228"/>
    </source>
</evidence>
<dbReference type="EMBL" id="MFJU01000040">
    <property type="protein sequence ID" value="OGG33430.1"/>
    <property type="molecule type" value="Genomic_DNA"/>
</dbReference>
<name>A0A1F6B913_9BACT</name>